<keyword evidence="4" id="KW-1185">Reference proteome</keyword>
<dbReference type="Proteomes" id="UP001139158">
    <property type="component" value="Unassembled WGS sequence"/>
</dbReference>
<name>A0A9X1MDV6_9MICC</name>
<dbReference type="EMBL" id="JAJFZV010000005">
    <property type="protein sequence ID" value="MCC3297572.1"/>
    <property type="molecule type" value="Genomic_DNA"/>
</dbReference>
<feature type="domain" description="Activator of Hsp90 ATPase homologue 1/2-like C-terminal" evidence="2">
    <location>
        <begin position="23"/>
        <end position="154"/>
    </location>
</feature>
<gene>
    <name evidence="3" type="ORF">LJ757_07095</name>
</gene>
<dbReference type="RefSeq" id="WP_227895456.1">
    <property type="nucleotide sequence ID" value="NZ_CP099466.1"/>
</dbReference>
<sequence length="159" mass="17829">MTNALEVTLPDGAPFIDYTREFDYPAARVFGAHVDPDTYAEWIGPDRLDTRIDVFDAVPGGSYRFVQTEGTEEYAFRGVFHSIRPAEFILQTFEYEGFPDQASLDFLRFEDLPDGRSRLVGHSVYPSLETRDSFVSSGMESGMAAGYDKLEQLLAFATA</sequence>
<protein>
    <submittedName>
        <fullName evidence="3">SRPBCC family protein</fullName>
    </submittedName>
</protein>
<dbReference type="InterPro" id="IPR023393">
    <property type="entry name" value="START-like_dom_sf"/>
</dbReference>
<organism evidence="3 4">
    <name type="scientific">Arthrobacter caoxuetaonis</name>
    <dbReference type="NCBI Taxonomy" id="2886935"/>
    <lineage>
        <taxon>Bacteria</taxon>
        <taxon>Bacillati</taxon>
        <taxon>Actinomycetota</taxon>
        <taxon>Actinomycetes</taxon>
        <taxon>Micrococcales</taxon>
        <taxon>Micrococcaceae</taxon>
        <taxon>Arthrobacter</taxon>
    </lineage>
</organism>
<dbReference type="Gene3D" id="3.30.530.20">
    <property type="match status" value="1"/>
</dbReference>
<evidence type="ECO:0000313" key="3">
    <source>
        <dbReference type="EMBL" id="MCC3297572.1"/>
    </source>
</evidence>
<evidence type="ECO:0000259" key="2">
    <source>
        <dbReference type="Pfam" id="PF08327"/>
    </source>
</evidence>
<dbReference type="CDD" id="cd07826">
    <property type="entry name" value="SRPBCC_CalC_Aha1-like_9"/>
    <property type="match status" value="1"/>
</dbReference>
<comment type="similarity">
    <text evidence="1">Belongs to the AHA1 family.</text>
</comment>
<dbReference type="Pfam" id="PF08327">
    <property type="entry name" value="AHSA1"/>
    <property type="match status" value="1"/>
</dbReference>
<accession>A0A9X1MDV6</accession>
<dbReference type="AlphaFoldDB" id="A0A9X1MDV6"/>
<dbReference type="InterPro" id="IPR013538">
    <property type="entry name" value="ASHA1/2-like_C"/>
</dbReference>
<evidence type="ECO:0000313" key="4">
    <source>
        <dbReference type="Proteomes" id="UP001139158"/>
    </source>
</evidence>
<evidence type="ECO:0000256" key="1">
    <source>
        <dbReference type="ARBA" id="ARBA00006817"/>
    </source>
</evidence>
<reference evidence="3" key="1">
    <citation type="submission" date="2021-10" db="EMBL/GenBank/DDBJ databases">
        <title>Novel species in genus Arthrobacter.</title>
        <authorList>
            <person name="Liu Y."/>
        </authorList>
    </citation>
    <scope>NUCLEOTIDE SEQUENCE</scope>
    <source>
        <strain evidence="3">Zg-Y453</strain>
    </source>
</reference>
<dbReference type="SUPFAM" id="SSF55961">
    <property type="entry name" value="Bet v1-like"/>
    <property type="match status" value="1"/>
</dbReference>
<comment type="caution">
    <text evidence="3">The sequence shown here is derived from an EMBL/GenBank/DDBJ whole genome shotgun (WGS) entry which is preliminary data.</text>
</comment>
<proteinExistence type="inferred from homology"/>